<organism evidence="1 2">
    <name type="scientific">Nitrosospira multiformis</name>
    <dbReference type="NCBI Taxonomy" id="1231"/>
    <lineage>
        <taxon>Bacteria</taxon>
        <taxon>Pseudomonadati</taxon>
        <taxon>Pseudomonadota</taxon>
        <taxon>Betaproteobacteria</taxon>
        <taxon>Nitrosomonadales</taxon>
        <taxon>Nitrosomonadaceae</taxon>
        <taxon>Nitrosospira</taxon>
    </lineage>
</organism>
<accession>A0A1I0F0Q9</accession>
<gene>
    <name evidence="1" type="ORF">SAMN05216412_107177</name>
</gene>
<sequence>MNRAWLANIGSGYFISPELALSFVGRVLDCCRSSRLSAETSGRYFHELIFILREPFQTPGFLEVPI</sequence>
<evidence type="ECO:0000313" key="1">
    <source>
        <dbReference type="EMBL" id="SET51553.1"/>
    </source>
</evidence>
<dbReference type="EMBL" id="FOHI01000007">
    <property type="protein sequence ID" value="SET51553.1"/>
    <property type="molecule type" value="Genomic_DNA"/>
</dbReference>
<evidence type="ECO:0000313" key="2">
    <source>
        <dbReference type="Proteomes" id="UP000183339"/>
    </source>
</evidence>
<dbReference type="Proteomes" id="UP000183339">
    <property type="component" value="Unassembled WGS sequence"/>
</dbReference>
<name>A0A1I0F0Q9_9PROT</name>
<proteinExistence type="predicted"/>
<dbReference type="AlphaFoldDB" id="A0A1I0F0Q9"/>
<protein>
    <submittedName>
        <fullName evidence="1">Uncharacterized protein</fullName>
    </submittedName>
</protein>
<reference evidence="1 2" key="1">
    <citation type="submission" date="2016-10" db="EMBL/GenBank/DDBJ databases">
        <authorList>
            <person name="de Groot N.N."/>
        </authorList>
    </citation>
    <scope>NUCLEOTIDE SEQUENCE [LARGE SCALE GENOMIC DNA]</scope>
    <source>
        <strain evidence="1 2">Nl7</strain>
    </source>
</reference>